<feature type="non-terminal residue" evidence="2">
    <location>
        <position position="1"/>
    </location>
</feature>
<dbReference type="Proteomes" id="UP001314229">
    <property type="component" value="Unassembled WGS sequence"/>
</dbReference>
<comment type="caution">
    <text evidence="2">The sequence shown here is derived from an EMBL/GenBank/DDBJ whole genome shotgun (WGS) entry which is preliminary data.</text>
</comment>
<dbReference type="AlphaFoldDB" id="A0AAV1QC12"/>
<accession>A0AAV1QC12</accession>
<name>A0AAV1QC12_SCOSC</name>
<organism evidence="2 3">
    <name type="scientific">Scomber scombrus</name>
    <name type="common">Atlantic mackerel</name>
    <name type="synonym">Scomber vernalis</name>
    <dbReference type="NCBI Taxonomy" id="13677"/>
    <lineage>
        <taxon>Eukaryota</taxon>
        <taxon>Metazoa</taxon>
        <taxon>Chordata</taxon>
        <taxon>Craniata</taxon>
        <taxon>Vertebrata</taxon>
        <taxon>Euteleostomi</taxon>
        <taxon>Actinopterygii</taxon>
        <taxon>Neopterygii</taxon>
        <taxon>Teleostei</taxon>
        <taxon>Neoteleostei</taxon>
        <taxon>Acanthomorphata</taxon>
        <taxon>Pelagiaria</taxon>
        <taxon>Scombriformes</taxon>
        <taxon>Scombridae</taxon>
        <taxon>Scomber</taxon>
    </lineage>
</organism>
<keyword evidence="3" id="KW-1185">Reference proteome</keyword>
<evidence type="ECO:0000256" key="1">
    <source>
        <dbReference type="SAM" id="MobiDB-lite"/>
    </source>
</evidence>
<gene>
    <name evidence="2" type="ORF">FSCOSCO3_A008627</name>
</gene>
<evidence type="ECO:0000313" key="2">
    <source>
        <dbReference type="EMBL" id="CAK6981987.1"/>
    </source>
</evidence>
<dbReference type="EMBL" id="CAWUFR010000930">
    <property type="protein sequence ID" value="CAK6981987.1"/>
    <property type="molecule type" value="Genomic_DNA"/>
</dbReference>
<proteinExistence type="predicted"/>
<evidence type="ECO:0000313" key="3">
    <source>
        <dbReference type="Proteomes" id="UP001314229"/>
    </source>
</evidence>
<protein>
    <submittedName>
        <fullName evidence="2">RAD52 motif-containing protein 1</fullName>
    </submittedName>
</protein>
<sequence>GPDVLIQQRCRLQRLVTQKALIHAFTSVLLILLADGKVMVELKQTSDQFIPEHTEGVLQVNELNWTNYPPDDEDDEDEEWDLTVS</sequence>
<reference evidence="2 3" key="1">
    <citation type="submission" date="2024-01" db="EMBL/GenBank/DDBJ databases">
        <authorList>
            <person name="Alioto T."/>
            <person name="Alioto T."/>
            <person name="Gomez Garrido J."/>
        </authorList>
    </citation>
    <scope>NUCLEOTIDE SEQUENCE [LARGE SCALE GENOMIC DNA]</scope>
</reference>
<feature type="compositionally biased region" description="Acidic residues" evidence="1">
    <location>
        <begin position="70"/>
        <end position="85"/>
    </location>
</feature>
<feature type="region of interest" description="Disordered" evidence="1">
    <location>
        <begin position="64"/>
        <end position="85"/>
    </location>
</feature>